<dbReference type="EMBL" id="MVGC01000106">
    <property type="protein sequence ID" value="RJE23761.1"/>
    <property type="molecule type" value="Genomic_DNA"/>
</dbReference>
<dbReference type="GO" id="GO:0005634">
    <property type="term" value="C:nucleus"/>
    <property type="evidence" value="ECO:0007669"/>
    <property type="project" value="UniProtKB-SubCell"/>
</dbReference>
<feature type="region of interest" description="Disordered" evidence="5">
    <location>
        <begin position="52"/>
        <end position="75"/>
    </location>
</feature>
<feature type="region of interest" description="Disordered" evidence="5">
    <location>
        <begin position="112"/>
        <end position="141"/>
    </location>
</feature>
<feature type="repeat" description="RPEL" evidence="4">
    <location>
        <begin position="66"/>
        <end position="91"/>
    </location>
</feature>
<evidence type="ECO:0000313" key="6">
    <source>
        <dbReference type="EMBL" id="RJE23761.1"/>
    </source>
</evidence>
<dbReference type="STRING" id="2070753.A0A3A3A332"/>
<proteinExistence type="predicted"/>
<dbReference type="GO" id="GO:0045944">
    <property type="term" value="P:positive regulation of transcription by RNA polymerase II"/>
    <property type="evidence" value="ECO:0007669"/>
    <property type="project" value="TreeGrafter"/>
</dbReference>
<dbReference type="PROSITE" id="PS51073">
    <property type="entry name" value="RPEL"/>
    <property type="match status" value="2"/>
</dbReference>
<evidence type="ECO:0000256" key="4">
    <source>
        <dbReference type="PROSITE-ProRule" id="PRU00401"/>
    </source>
</evidence>
<dbReference type="InterPro" id="IPR004018">
    <property type="entry name" value="RPEL_repeat"/>
</dbReference>
<keyword evidence="2" id="KW-0677">Repeat</keyword>
<evidence type="ECO:0000256" key="3">
    <source>
        <dbReference type="ARBA" id="ARBA00023242"/>
    </source>
</evidence>
<dbReference type="Proteomes" id="UP000266188">
    <property type="component" value="Unassembled WGS sequence"/>
</dbReference>
<sequence length="141" mass="16170">MAEENENIDSSPISDFQLERRNSLEKHLLTRPDAQDLKDRHILLDTNVAPSLQATRESLTRNRTSDNLKKNLERRPDREVLVERNILPSLTAAPALQANAKELEKHMRADSLEHKIQNRPQPEELISQGILSVDEDPRNPI</sequence>
<dbReference type="Pfam" id="PF02755">
    <property type="entry name" value="RPEL"/>
    <property type="match status" value="3"/>
</dbReference>
<accession>A0A3A3A332</accession>
<organism evidence="6 7">
    <name type="scientific">Aspergillus sclerotialis</name>
    <dbReference type="NCBI Taxonomy" id="2070753"/>
    <lineage>
        <taxon>Eukaryota</taxon>
        <taxon>Fungi</taxon>
        <taxon>Dikarya</taxon>
        <taxon>Ascomycota</taxon>
        <taxon>Pezizomycotina</taxon>
        <taxon>Eurotiomycetes</taxon>
        <taxon>Eurotiomycetidae</taxon>
        <taxon>Eurotiales</taxon>
        <taxon>Aspergillaceae</taxon>
        <taxon>Aspergillus</taxon>
        <taxon>Aspergillus subgen. Polypaecilum</taxon>
    </lineage>
</organism>
<gene>
    <name evidence="6" type="ORF">PHISCL_03901</name>
</gene>
<dbReference type="Gene3D" id="6.10.140.2040">
    <property type="match status" value="1"/>
</dbReference>
<feature type="repeat" description="RPEL" evidence="4">
    <location>
        <begin position="110"/>
        <end position="135"/>
    </location>
</feature>
<keyword evidence="3" id="KW-0539">Nucleus</keyword>
<keyword evidence="7" id="KW-1185">Reference proteome</keyword>
<dbReference type="SMART" id="SM00707">
    <property type="entry name" value="RPEL"/>
    <property type="match status" value="3"/>
</dbReference>
<dbReference type="InterPro" id="IPR043451">
    <property type="entry name" value="Myocardin-like"/>
</dbReference>
<dbReference type="PANTHER" id="PTHR22793:SF12">
    <property type="entry name" value="MYOCARDIN-RELATED TRANSCRIPTION FACTOR, ISOFORM H"/>
    <property type="match status" value="1"/>
</dbReference>
<dbReference type="AlphaFoldDB" id="A0A3A3A332"/>
<protein>
    <submittedName>
        <fullName evidence="6">RPEL repeat protein</fullName>
    </submittedName>
</protein>
<evidence type="ECO:0000256" key="1">
    <source>
        <dbReference type="ARBA" id="ARBA00004123"/>
    </source>
</evidence>
<evidence type="ECO:0000313" key="7">
    <source>
        <dbReference type="Proteomes" id="UP000266188"/>
    </source>
</evidence>
<dbReference type="GO" id="GO:0003713">
    <property type="term" value="F:transcription coactivator activity"/>
    <property type="evidence" value="ECO:0007669"/>
    <property type="project" value="TreeGrafter"/>
</dbReference>
<dbReference type="PANTHER" id="PTHR22793">
    <property type="entry name" value="MYOCARDIN-RELATED TRANSCRIPTION FACTOR-RELATED"/>
    <property type="match status" value="1"/>
</dbReference>
<comment type="caution">
    <text evidence="6">The sequence shown here is derived from an EMBL/GenBank/DDBJ whole genome shotgun (WGS) entry which is preliminary data.</text>
</comment>
<comment type="subcellular location">
    <subcellularLocation>
        <location evidence="1">Nucleus</location>
    </subcellularLocation>
</comment>
<dbReference type="OrthoDB" id="197676at2759"/>
<evidence type="ECO:0000256" key="2">
    <source>
        <dbReference type="ARBA" id="ARBA00022737"/>
    </source>
</evidence>
<dbReference type="Gene3D" id="6.10.150.10">
    <property type="match status" value="1"/>
</dbReference>
<evidence type="ECO:0000256" key="5">
    <source>
        <dbReference type="SAM" id="MobiDB-lite"/>
    </source>
</evidence>
<feature type="compositionally biased region" description="Basic and acidic residues" evidence="5">
    <location>
        <begin position="58"/>
        <end position="75"/>
    </location>
</feature>
<reference evidence="7" key="1">
    <citation type="submission" date="2017-02" db="EMBL/GenBank/DDBJ databases">
        <authorList>
            <person name="Tafer H."/>
            <person name="Lopandic K."/>
        </authorList>
    </citation>
    <scope>NUCLEOTIDE SEQUENCE [LARGE SCALE GENOMIC DNA]</scope>
    <source>
        <strain evidence="7">CBS 366.77</strain>
    </source>
</reference>
<name>A0A3A3A332_9EURO</name>